<dbReference type="InterPro" id="IPR025948">
    <property type="entry name" value="HTH-like_dom"/>
</dbReference>
<dbReference type="InterPro" id="IPR009057">
    <property type="entry name" value="Homeodomain-like_sf"/>
</dbReference>
<organism evidence="4 5">
    <name type="scientific">Halalkalibacter kiskunsagensis</name>
    <dbReference type="NCBI Taxonomy" id="1548599"/>
    <lineage>
        <taxon>Bacteria</taxon>
        <taxon>Bacillati</taxon>
        <taxon>Bacillota</taxon>
        <taxon>Bacilli</taxon>
        <taxon>Bacillales</taxon>
        <taxon>Bacillaceae</taxon>
        <taxon>Halalkalibacter</taxon>
    </lineage>
</organism>
<name>A0ABV6KBM9_9BACI</name>
<dbReference type="InterPro" id="IPR002514">
    <property type="entry name" value="Transposase_8"/>
</dbReference>
<dbReference type="EMBL" id="JBHLUX010000025">
    <property type="protein sequence ID" value="MFC0470719.1"/>
    <property type="molecule type" value="Genomic_DNA"/>
</dbReference>
<protein>
    <submittedName>
        <fullName evidence="4">IS3 family transposase</fullName>
    </submittedName>
</protein>
<evidence type="ECO:0000259" key="3">
    <source>
        <dbReference type="PROSITE" id="PS50994"/>
    </source>
</evidence>
<dbReference type="InterPro" id="IPR036397">
    <property type="entry name" value="RNaseH_sf"/>
</dbReference>
<dbReference type="SUPFAM" id="SSF46689">
    <property type="entry name" value="Homeodomain-like"/>
    <property type="match status" value="1"/>
</dbReference>
<evidence type="ECO:0000256" key="2">
    <source>
        <dbReference type="SAM" id="Coils"/>
    </source>
</evidence>
<gene>
    <name evidence="4" type="ORF">ACFFHM_09490</name>
</gene>
<dbReference type="InterPro" id="IPR050900">
    <property type="entry name" value="Transposase_IS3/IS150/IS904"/>
</dbReference>
<reference evidence="4 5" key="1">
    <citation type="submission" date="2024-09" db="EMBL/GenBank/DDBJ databases">
        <authorList>
            <person name="Sun Q."/>
            <person name="Mori K."/>
        </authorList>
    </citation>
    <scope>NUCLEOTIDE SEQUENCE [LARGE SCALE GENOMIC DNA]</scope>
    <source>
        <strain evidence="4 5">NCAIM B.02610</strain>
    </source>
</reference>
<comment type="function">
    <text evidence="1">Involved in the transposition of the insertion sequence.</text>
</comment>
<dbReference type="PANTHER" id="PTHR46889">
    <property type="entry name" value="TRANSPOSASE INSF FOR INSERTION SEQUENCE IS3B-RELATED"/>
    <property type="match status" value="1"/>
</dbReference>
<dbReference type="Pfam" id="PF00665">
    <property type="entry name" value="rve"/>
    <property type="match status" value="1"/>
</dbReference>
<dbReference type="InterPro" id="IPR048020">
    <property type="entry name" value="Transpos_IS3"/>
</dbReference>
<feature type="domain" description="Integrase catalytic" evidence="3">
    <location>
        <begin position="216"/>
        <end position="376"/>
    </location>
</feature>
<dbReference type="Gene3D" id="3.30.420.10">
    <property type="entry name" value="Ribonuclease H-like superfamily/Ribonuclease H"/>
    <property type="match status" value="1"/>
</dbReference>
<accession>A0ABV6KBM9</accession>
<dbReference type="Gene3D" id="1.10.10.60">
    <property type="entry name" value="Homeodomain-like"/>
    <property type="match status" value="1"/>
</dbReference>
<dbReference type="RefSeq" id="WP_335960522.1">
    <property type="nucleotide sequence ID" value="NZ_JAXBLX010000010.1"/>
</dbReference>
<dbReference type="InterPro" id="IPR001584">
    <property type="entry name" value="Integrase_cat-core"/>
</dbReference>
<dbReference type="PROSITE" id="PS50994">
    <property type="entry name" value="INTEGRASE"/>
    <property type="match status" value="1"/>
</dbReference>
<dbReference type="Pfam" id="PF13333">
    <property type="entry name" value="rve_2"/>
    <property type="match status" value="1"/>
</dbReference>
<keyword evidence="5" id="KW-1185">Reference proteome</keyword>
<comment type="caution">
    <text evidence="4">The sequence shown here is derived from an EMBL/GenBank/DDBJ whole genome shotgun (WGS) entry which is preliminary data.</text>
</comment>
<dbReference type="Pfam" id="PF13276">
    <property type="entry name" value="HTH_21"/>
    <property type="match status" value="1"/>
</dbReference>
<proteinExistence type="predicted"/>
<evidence type="ECO:0000313" key="4">
    <source>
        <dbReference type="EMBL" id="MFC0470719.1"/>
    </source>
</evidence>
<dbReference type="NCBIfam" id="NF033516">
    <property type="entry name" value="transpos_IS3"/>
    <property type="match status" value="1"/>
</dbReference>
<dbReference type="Proteomes" id="UP001589838">
    <property type="component" value="Unassembled WGS sequence"/>
</dbReference>
<evidence type="ECO:0000313" key="5">
    <source>
        <dbReference type="Proteomes" id="UP001589838"/>
    </source>
</evidence>
<keyword evidence="2" id="KW-0175">Coiled coil</keyword>
<dbReference type="SUPFAM" id="SSF53098">
    <property type="entry name" value="Ribonuclease H-like"/>
    <property type="match status" value="1"/>
</dbReference>
<sequence>MTRQRRTFTPEFKLQLVKLYENGKSRADIAREYDITPSALDRWIKNHQETGSFAAKDNRSEEENELMQLRKENQRLLMENDILKQAALIMGRKLDVIRNNAHNYSVSAMCNVLDIPKSTYYYHVDVAGKRAQRAEDKELSNEIARIFKESRNNYGTRKIKKELAKLPEPKYVSRRRIGRLMNEVGLVSNYTVAQFKPHKSTCNEAPVKNELQRQFKQDQQLAVIVSDLTYVRVGKKWHYVCLFVDLFNREIIGRSAGANKTADLVYQAITSIQANLNDIKMFHTDRGKEFDNQLISEALETFGIQRSLSMKGCPYDNAVAEATFKVFKTEFANGAHFSSLQQLALELDDYVHWFNNIRIHGTLGYLTPVEFKQQTL</sequence>
<dbReference type="Pfam" id="PF01527">
    <property type="entry name" value="HTH_Tnp_1"/>
    <property type="match status" value="1"/>
</dbReference>
<evidence type="ECO:0000256" key="1">
    <source>
        <dbReference type="ARBA" id="ARBA00002286"/>
    </source>
</evidence>
<feature type="coiled-coil region" evidence="2">
    <location>
        <begin position="52"/>
        <end position="86"/>
    </location>
</feature>
<dbReference type="PANTHER" id="PTHR46889:SF4">
    <property type="entry name" value="TRANSPOSASE INSO FOR INSERTION SEQUENCE ELEMENT IS911B-RELATED"/>
    <property type="match status" value="1"/>
</dbReference>
<dbReference type="InterPro" id="IPR012337">
    <property type="entry name" value="RNaseH-like_sf"/>
</dbReference>